<accession>A0ABS5RDD1</accession>
<organism evidence="2 3">
    <name type="scientific">Mycolicibacter acidiphilus</name>
    <dbReference type="NCBI Taxonomy" id="2835306"/>
    <lineage>
        <taxon>Bacteria</taxon>
        <taxon>Bacillati</taxon>
        <taxon>Actinomycetota</taxon>
        <taxon>Actinomycetes</taxon>
        <taxon>Mycobacteriales</taxon>
        <taxon>Mycobacteriaceae</taxon>
        <taxon>Mycolicibacter</taxon>
    </lineage>
</organism>
<evidence type="ECO:0000313" key="2">
    <source>
        <dbReference type="EMBL" id="MBS9532293.1"/>
    </source>
</evidence>
<dbReference type="EMBL" id="JAHCLR010000002">
    <property type="protein sequence ID" value="MBS9532293.1"/>
    <property type="molecule type" value="Genomic_DNA"/>
</dbReference>
<gene>
    <name evidence="2" type="ORF">KIH27_01670</name>
</gene>
<protein>
    <submittedName>
        <fullName evidence="2">Uncharacterized protein</fullName>
    </submittedName>
</protein>
<keyword evidence="3" id="KW-1185">Reference proteome</keyword>
<sequence length="96" mass="10435">MISASIGLVRDRAAEHHGVGEQRDCGIHVTSLDSLTELVHQIFSSLVGMHMRHGVPTNSSQSADGGMVSTTVTTTPVERRILRSLQRLRQPTGPTY</sequence>
<feature type="region of interest" description="Disordered" evidence="1">
    <location>
        <begin position="54"/>
        <end position="76"/>
    </location>
</feature>
<proteinExistence type="predicted"/>
<evidence type="ECO:0000313" key="3">
    <source>
        <dbReference type="Proteomes" id="UP001519535"/>
    </source>
</evidence>
<evidence type="ECO:0000256" key="1">
    <source>
        <dbReference type="SAM" id="MobiDB-lite"/>
    </source>
</evidence>
<comment type="caution">
    <text evidence="2">The sequence shown here is derived from an EMBL/GenBank/DDBJ whole genome shotgun (WGS) entry which is preliminary data.</text>
</comment>
<name>A0ABS5RDD1_9MYCO</name>
<reference evidence="2 3" key="1">
    <citation type="submission" date="2021-05" db="EMBL/GenBank/DDBJ databases">
        <title>Mycobacterium acidophilum sp. nov., an extremely acid-tolerant member of the genus Mycobacterium.</title>
        <authorList>
            <person name="Xia J."/>
        </authorList>
    </citation>
    <scope>NUCLEOTIDE SEQUENCE [LARGE SCALE GENOMIC DNA]</scope>
    <source>
        <strain evidence="2 3">M1</strain>
    </source>
</reference>
<dbReference type="RefSeq" id="WP_214091186.1">
    <property type="nucleotide sequence ID" value="NZ_JAHCLR010000002.1"/>
</dbReference>
<dbReference type="Proteomes" id="UP001519535">
    <property type="component" value="Unassembled WGS sequence"/>
</dbReference>
<feature type="compositionally biased region" description="Polar residues" evidence="1">
    <location>
        <begin position="56"/>
        <end position="76"/>
    </location>
</feature>